<protein>
    <submittedName>
        <fullName evidence="3">MATH domain-containing protein</fullName>
    </submittedName>
</protein>
<proteinExistence type="predicted"/>
<dbReference type="GO" id="GO:0016567">
    <property type="term" value="P:protein ubiquitination"/>
    <property type="evidence" value="ECO:0007669"/>
    <property type="project" value="InterPro"/>
</dbReference>
<dbReference type="InterPro" id="IPR008974">
    <property type="entry name" value="TRAF-like"/>
</dbReference>
<dbReference type="SUPFAM" id="SSF54695">
    <property type="entry name" value="POZ domain"/>
    <property type="match status" value="1"/>
</dbReference>
<keyword evidence="2" id="KW-1185">Reference proteome</keyword>
<sequence>MSDANICSNVFELDILQMFISSANDKAKFRIKICPSGSKNRDYFSLYVIAGSKETSFKSKISATILNCNRRKHYGLAANHTFCCNSSPFGWQNFIKINDLMDREQGFINNECIEIWCVIGFSLQPRPRLIFNVQHNDEDISMDCEDCYFEFGNDRFKIDGNVIADRSEIVKKELCNNNNELHQMIIKILPSVSLKTFQKLIDYFKGDSNLDGFEREVLINVLIIADALQMIHLKELCESKLAKMVVYENLKKFTNLAIKYNADLILEKCHLLLKKRDSRYHFVI</sequence>
<accession>A0A914PLL4</accession>
<dbReference type="InterPro" id="IPR000210">
    <property type="entry name" value="BTB/POZ_dom"/>
</dbReference>
<evidence type="ECO:0000313" key="3">
    <source>
        <dbReference type="WBParaSite" id="PDA_v2.g18864.t1"/>
    </source>
</evidence>
<dbReference type="CDD" id="cd00121">
    <property type="entry name" value="MATH"/>
    <property type="match status" value="1"/>
</dbReference>
<dbReference type="Pfam" id="PF22486">
    <property type="entry name" value="MATH_2"/>
    <property type="match status" value="1"/>
</dbReference>
<dbReference type="SMART" id="SM00225">
    <property type="entry name" value="BTB"/>
    <property type="match status" value="1"/>
</dbReference>
<evidence type="ECO:0000313" key="2">
    <source>
        <dbReference type="Proteomes" id="UP000887578"/>
    </source>
</evidence>
<dbReference type="Gene3D" id="3.30.710.10">
    <property type="entry name" value="Potassium Channel Kv1.1, Chain A"/>
    <property type="match status" value="1"/>
</dbReference>
<feature type="domain" description="MATH" evidence="1">
    <location>
        <begin position="1"/>
        <end position="119"/>
    </location>
</feature>
<dbReference type="InterPro" id="IPR002083">
    <property type="entry name" value="MATH/TRAF_dom"/>
</dbReference>
<dbReference type="PROSITE" id="PS50144">
    <property type="entry name" value="MATH"/>
    <property type="match status" value="1"/>
</dbReference>
<dbReference type="Proteomes" id="UP000887578">
    <property type="component" value="Unplaced"/>
</dbReference>
<dbReference type="SUPFAM" id="SSF49599">
    <property type="entry name" value="TRAF domain-like"/>
    <property type="match status" value="1"/>
</dbReference>
<reference evidence="3" key="1">
    <citation type="submission" date="2022-11" db="UniProtKB">
        <authorList>
            <consortium name="WormBaseParasite"/>
        </authorList>
    </citation>
    <scope>IDENTIFICATION</scope>
</reference>
<evidence type="ECO:0000259" key="1">
    <source>
        <dbReference type="PROSITE" id="PS50144"/>
    </source>
</evidence>
<dbReference type="WBParaSite" id="PDA_v2.g18864.t1">
    <property type="protein sequence ID" value="PDA_v2.g18864.t1"/>
    <property type="gene ID" value="PDA_v2.g18864"/>
</dbReference>
<name>A0A914PLL4_9BILA</name>
<dbReference type="Pfam" id="PF00651">
    <property type="entry name" value="BTB"/>
    <property type="match status" value="1"/>
</dbReference>
<dbReference type="Gene3D" id="2.60.210.10">
    <property type="entry name" value="Apoptosis, Tumor Necrosis Factor Receptor Associated Protein 2, Chain A"/>
    <property type="match status" value="1"/>
</dbReference>
<organism evidence="2 3">
    <name type="scientific">Panagrolaimus davidi</name>
    <dbReference type="NCBI Taxonomy" id="227884"/>
    <lineage>
        <taxon>Eukaryota</taxon>
        <taxon>Metazoa</taxon>
        <taxon>Ecdysozoa</taxon>
        <taxon>Nematoda</taxon>
        <taxon>Chromadorea</taxon>
        <taxon>Rhabditida</taxon>
        <taxon>Tylenchina</taxon>
        <taxon>Panagrolaimomorpha</taxon>
        <taxon>Panagrolaimoidea</taxon>
        <taxon>Panagrolaimidae</taxon>
        <taxon>Panagrolaimus</taxon>
    </lineage>
</organism>
<dbReference type="InterPro" id="IPR011333">
    <property type="entry name" value="SKP1/BTB/POZ_sf"/>
</dbReference>
<dbReference type="AlphaFoldDB" id="A0A914PLL4"/>
<dbReference type="InterPro" id="IPR045005">
    <property type="entry name" value="BPM1-6"/>
</dbReference>
<dbReference type="PANTHER" id="PTHR26379">
    <property type="entry name" value="BTB/POZ AND MATH DOMAIN-CONTAINING PROTEIN 1"/>
    <property type="match status" value="1"/>
</dbReference>